<evidence type="ECO:0000256" key="1">
    <source>
        <dbReference type="SAM" id="SignalP"/>
    </source>
</evidence>
<evidence type="ECO:0000313" key="2">
    <source>
        <dbReference type="EMBL" id="KJZ70880.1"/>
    </source>
</evidence>
<proteinExistence type="predicted"/>
<dbReference type="EMBL" id="KQ030602">
    <property type="protein sequence ID" value="KJZ70880.1"/>
    <property type="molecule type" value="Genomic_DNA"/>
</dbReference>
<gene>
    <name evidence="2" type="ORF">HIM_09745</name>
</gene>
<organism evidence="2 3">
    <name type="scientific">Hirsutella minnesotensis 3608</name>
    <dbReference type="NCBI Taxonomy" id="1043627"/>
    <lineage>
        <taxon>Eukaryota</taxon>
        <taxon>Fungi</taxon>
        <taxon>Dikarya</taxon>
        <taxon>Ascomycota</taxon>
        <taxon>Pezizomycotina</taxon>
        <taxon>Sordariomycetes</taxon>
        <taxon>Hypocreomycetidae</taxon>
        <taxon>Hypocreales</taxon>
        <taxon>Ophiocordycipitaceae</taxon>
        <taxon>Hirsutella</taxon>
    </lineage>
</organism>
<name>A0A0F7ZL14_9HYPO</name>
<sequence>MLFTTKAFSLAAAFGCLFWASSTMASPITQLATTTDEISAVQGDIPNIARRAEVQQVSGRANSDVGFDALYAILHKAGKLNITQEVITKMQQNELVVETPAMAIYIAEARAAVEANDQEAAYKAMRNWSVEVDRSIDLNKPQPTPIGPA</sequence>
<dbReference type="AlphaFoldDB" id="A0A0F7ZL14"/>
<reference evidence="2 3" key="1">
    <citation type="journal article" date="2014" name="Genome Biol. Evol.">
        <title>Comparative genomics and transcriptomics analyses reveal divergent lifestyle features of nematode endoparasitic fungus Hirsutella minnesotensis.</title>
        <authorList>
            <person name="Lai Y."/>
            <person name="Liu K."/>
            <person name="Zhang X."/>
            <person name="Zhang X."/>
            <person name="Li K."/>
            <person name="Wang N."/>
            <person name="Shu C."/>
            <person name="Wu Y."/>
            <person name="Wang C."/>
            <person name="Bushley K.E."/>
            <person name="Xiang M."/>
            <person name="Liu X."/>
        </authorList>
    </citation>
    <scope>NUCLEOTIDE SEQUENCE [LARGE SCALE GENOMIC DNA]</scope>
    <source>
        <strain evidence="2 3">3608</strain>
    </source>
</reference>
<dbReference type="Proteomes" id="UP000054481">
    <property type="component" value="Unassembled WGS sequence"/>
</dbReference>
<feature type="signal peptide" evidence="1">
    <location>
        <begin position="1"/>
        <end position="25"/>
    </location>
</feature>
<feature type="chain" id="PRO_5002526317" evidence="1">
    <location>
        <begin position="26"/>
        <end position="149"/>
    </location>
</feature>
<keyword evidence="3" id="KW-1185">Reference proteome</keyword>
<protein>
    <submittedName>
        <fullName evidence="2">Uncharacterized protein</fullName>
    </submittedName>
</protein>
<keyword evidence="1" id="KW-0732">Signal</keyword>
<evidence type="ECO:0000313" key="3">
    <source>
        <dbReference type="Proteomes" id="UP000054481"/>
    </source>
</evidence>
<accession>A0A0F7ZL14</accession>